<reference evidence="1" key="1">
    <citation type="submission" date="2022-07" db="EMBL/GenBank/DDBJ databases">
        <title>Genome Sequence of Lecanicillium saksenae.</title>
        <authorList>
            <person name="Buettner E."/>
        </authorList>
    </citation>
    <scope>NUCLEOTIDE SEQUENCE</scope>
    <source>
        <strain evidence="1">VT-O1</strain>
    </source>
</reference>
<comment type="caution">
    <text evidence="1">The sequence shown here is derived from an EMBL/GenBank/DDBJ whole genome shotgun (WGS) entry which is preliminary data.</text>
</comment>
<gene>
    <name evidence="1" type="ORF">NLG97_g7893</name>
</gene>
<organism evidence="1 2">
    <name type="scientific">Lecanicillium saksenae</name>
    <dbReference type="NCBI Taxonomy" id="468837"/>
    <lineage>
        <taxon>Eukaryota</taxon>
        <taxon>Fungi</taxon>
        <taxon>Dikarya</taxon>
        <taxon>Ascomycota</taxon>
        <taxon>Pezizomycotina</taxon>
        <taxon>Sordariomycetes</taxon>
        <taxon>Hypocreomycetidae</taxon>
        <taxon>Hypocreales</taxon>
        <taxon>Cordycipitaceae</taxon>
        <taxon>Lecanicillium</taxon>
    </lineage>
</organism>
<sequence length="150" mass="16761">MQLRTLVAALVPVVLSWQAGAASTLKFNTDKPNFTFDYTTTTPDKTNWVALYPKDYDPGNPQQRTQYISYSYAPNANGTVQIRLAWLDPGEYTAWFLGQNQYYKLAGPVKVVNQGETGPVEFIVNNFTTQNAREKDAFSARAGRGKKSPL</sequence>
<dbReference type="Proteomes" id="UP001148737">
    <property type="component" value="Unassembled WGS sequence"/>
</dbReference>
<keyword evidence="2" id="KW-1185">Reference proteome</keyword>
<name>A0ACC1QPC6_9HYPO</name>
<evidence type="ECO:0000313" key="2">
    <source>
        <dbReference type="Proteomes" id="UP001148737"/>
    </source>
</evidence>
<evidence type="ECO:0000313" key="1">
    <source>
        <dbReference type="EMBL" id="KAJ3481162.1"/>
    </source>
</evidence>
<protein>
    <submittedName>
        <fullName evidence="1">Uncharacterized protein</fullName>
    </submittedName>
</protein>
<dbReference type="EMBL" id="JANAKD010001283">
    <property type="protein sequence ID" value="KAJ3481162.1"/>
    <property type="molecule type" value="Genomic_DNA"/>
</dbReference>
<accession>A0ACC1QPC6</accession>
<proteinExistence type="predicted"/>